<feature type="non-terminal residue" evidence="3">
    <location>
        <position position="122"/>
    </location>
</feature>
<dbReference type="Proteomes" id="UP001194468">
    <property type="component" value="Unassembled WGS sequence"/>
</dbReference>
<dbReference type="GO" id="GO:0000333">
    <property type="term" value="C:telomerase catalytic core complex"/>
    <property type="evidence" value="ECO:0007669"/>
    <property type="project" value="TreeGrafter"/>
</dbReference>
<dbReference type="GO" id="GO:0007004">
    <property type="term" value="P:telomere maintenance via telomerase"/>
    <property type="evidence" value="ECO:0007669"/>
    <property type="project" value="TreeGrafter"/>
</dbReference>
<keyword evidence="1" id="KW-0479">Metal-binding</keyword>
<dbReference type="InterPro" id="IPR003545">
    <property type="entry name" value="Telomerase_RT"/>
</dbReference>
<name>A0AAD4BV22_BOLED</name>
<keyword evidence="1" id="KW-0539">Nucleus</keyword>
<sequence length="122" mass="13564">GIYNRFINTVVTALHGPEWEVLLQRIGADAMMHLLLKTSLFISLPNGCLCQLTGEPLIFVSIPPGGGFLDGASHQRVQKRKRESPQQLQPRKRLRLIKTTTNYRGQSAKSSTNGAISQPIQR</sequence>
<reference evidence="3" key="2">
    <citation type="journal article" date="2020" name="Nat. Commun.">
        <title>Large-scale genome sequencing of mycorrhizal fungi provides insights into the early evolution of symbiotic traits.</title>
        <authorList>
            <person name="Miyauchi S."/>
            <person name="Kiss E."/>
            <person name="Kuo A."/>
            <person name="Drula E."/>
            <person name="Kohler A."/>
            <person name="Sanchez-Garcia M."/>
            <person name="Morin E."/>
            <person name="Andreopoulos B."/>
            <person name="Barry K.W."/>
            <person name="Bonito G."/>
            <person name="Buee M."/>
            <person name="Carver A."/>
            <person name="Chen C."/>
            <person name="Cichocki N."/>
            <person name="Clum A."/>
            <person name="Culley D."/>
            <person name="Crous P.W."/>
            <person name="Fauchery L."/>
            <person name="Girlanda M."/>
            <person name="Hayes R.D."/>
            <person name="Keri Z."/>
            <person name="LaButti K."/>
            <person name="Lipzen A."/>
            <person name="Lombard V."/>
            <person name="Magnuson J."/>
            <person name="Maillard F."/>
            <person name="Murat C."/>
            <person name="Nolan M."/>
            <person name="Ohm R.A."/>
            <person name="Pangilinan J."/>
            <person name="Pereira M.F."/>
            <person name="Perotto S."/>
            <person name="Peter M."/>
            <person name="Pfister S."/>
            <person name="Riley R."/>
            <person name="Sitrit Y."/>
            <person name="Stielow J.B."/>
            <person name="Szollosi G."/>
            <person name="Zifcakova L."/>
            <person name="Stursova M."/>
            <person name="Spatafora J.W."/>
            <person name="Tedersoo L."/>
            <person name="Vaario L.M."/>
            <person name="Yamada A."/>
            <person name="Yan M."/>
            <person name="Wang P."/>
            <person name="Xu J."/>
            <person name="Bruns T."/>
            <person name="Baldrian P."/>
            <person name="Vilgalys R."/>
            <person name="Dunand C."/>
            <person name="Henrissat B."/>
            <person name="Grigoriev I.V."/>
            <person name="Hibbett D."/>
            <person name="Nagy L.G."/>
            <person name="Martin F.M."/>
        </authorList>
    </citation>
    <scope>NUCLEOTIDE SEQUENCE</scope>
    <source>
        <strain evidence="3">BED1</strain>
    </source>
</reference>
<feature type="compositionally biased region" description="Polar residues" evidence="2">
    <location>
        <begin position="98"/>
        <end position="122"/>
    </location>
</feature>
<evidence type="ECO:0000313" key="3">
    <source>
        <dbReference type="EMBL" id="KAF8440399.1"/>
    </source>
</evidence>
<feature type="region of interest" description="Disordered" evidence="2">
    <location>
        <begin position="71"/>
        <end position="122"/>
    </location>
</feature>
<dbReference type="AlphaFoldDB" id="A0AAD4BV22"/>
<dbReference type="GO" id="GO:0046872">
    <property type="term" value="F:metal ion binding"/>
    <property type="evidence" value="ECO:0007669"/>
    <property type="project" value="UniProtKB-KW"/>
</dbReference>
<evidence type="ECO:0000256" key="1">
    <source>
        <dbReference type="RuleBase" id="RU365061"/>
    </source>
</evidence>
<keyword evidence="1" id="KW-0695">RNA-directed DNA polymerase</keyword>
<keyword evidence="1" id="KW-0460">Magnesium</keyword>
<dbReference type="PANTHER" id="PTHR12066:SF0">
    <property type="entry name" value="TELOMERASE REVERSE TRANSCRIPTASE"/>
    <property type="match status" value="1"/>
</dbReference>
<dbReference type="GO" id="GO:0070034">
    <property type="term" value="F:telomerase RNA binding"/>
    <property type="evidence" value="ECO:0007669"/>
    <property type="project" value="TreeGrafter"/>
</dbReference>
<keyword evidence="1" id="KW-0808">Transferase</keyword>
<evidence type="ECO:0000256" key="2">
    <source>
        <dbReference type="SAM" id="MobiDB-lite"/>
    </source>
</evidence>
<dbReference type="GO" id="GO:0003720">
    <property type="term" value="F:telomerase activity"/>
    <property type="evidence" value="ECO:0007669"/>
    <property type="project" value="InterPro"/>
</dbReference>
<organism evidence="3 4">
    <name type="scientific">Boletus edulis BED1</name>
    <dbReference type="NCBI Taxonomy" id="1328754"/>
    <lineage>
        <taxon>Eukaryota</taxon>
        <taxon>Fungi</taxon>
        <taxon>Dikarya</taxon>
        <taxon>Basidiomycota</taxon>
        <taxon>Agaricomycotina</taxon>
        <taxon>Agaricomycetes</taxon>
        <taxon>Agaricomycetidae</taxon>
        <taxon>Boletales</taxon>
        <taxon>Boletineae</taxon>
        <taxon>Boletaceae</taxon>
        <taxon>Boletoideae</taxon>
        <taxon>Boletus</taxon>
    </lineage>
</organism>
<dbReference type="GO" id="GO:0000781">
    <property type="term" value="C:chromosome, telomeric region"/>
    <property type="evidence" value="ECO:0007669"/>
    <property type="project" value="UniProtKB-SubCell"/>
</dbReference>
<comment type="caution">
    <text evidence="3">The sequence shown here is derived from an EMBL/GenBank/DDBJ whole genome shotgun (WGS) entry which is preliminary data.</text>
</comment>
<gene>
    <name evidence="3" type="ORF">L210DRAFT_855999</name>
</gene>
<keyword evidence="1" id="KW-0158">Chromosome</keyword>
<dbReference type="PANTHER" id="PTHR12066">
    <property type="entry name" value="TELOMERASE REVERSE TRANSCRIPTASE"/>
    <property type="match status" value="1"/>
</dbReference>
<comment type="catalytic activity">
    <reaction evidence="1">
        <text>DNA(n) + a 2'-deoxyribonucleoside 5'-triphosphate = DNA(n+1) + diphosphate</text>
        <dbReference type="Rhea" id="RHEA:22508"/>
        <dbReference type="Rhea" id="RHEA-COMP:17339"/>
        <dbReference type="Rhea" id="RHEA-COMP:17340"/>
        <dbReference type="ChEBI" id="CHEBI:33019"/>
        <dbReference type="ChEBI" id="CHEBI:61560"/>
        <dbReference type="ChEBI" id="CHEBI:173112"/>
        <dbReference type="EC" id="2.7.7.49"/>
    </reaction>
</comment>
<protein>
    <recommendedName>
        <fullName evidence="1">Telomerase reverse transcriptase</fullName>
        <ecNumber evidence="1">2.7.7.49</ecNumber>
    </recommendedName>
    <alternativeName>
        <fullName evidence="1">Telomerase catalytic subunit</fullName>
    </alternativeName>
</protein>
<dbReference type="GO" id="GO:0042162">
    <property type="term" value="F:telomeric DNA binding"/>
    <property type="evidence" value="ECO:0007669"/>
    <property type="project" value="TreeGrafter"/>
</dbReference>
<evidence type="ECO:0000313" key="4">
    <source>
        <dbReference type="Proteomes" id="UP001194468"/>
    </source>
</evidence>
<comment type="function">
    <text evidence="1">Telomerase is a ribonucleoprotein enzyme essential for the replication of chromosome termini in most eukaryotes. It elongates telomeres. It is a reverse transcriptase that adds simple sequence repeats to chromosome ends by copying a template sequence within the RNA component of the enzyme.</text>
</comment>
<dbReference type="EMBL" id="WHUW01000012">
    <property type="protein sequence ID" value="KAF8440399.1"/>
    <property type="molecule type" value="Genomic_DNA"/>
</dbReference>
<proteinExistence type="inferred from homology"/>
<keyword evidence="1" id="KW-0548">Nucleotidyltransferase</keyword>
<accession>A0AAD4BV22</accession>
<comment type="subcellular location">
    <subcellularLocation>
        <location evidence="1">Nucleus</location>
    </subcellularLocation>
    <subcellularLocation>
        <location evidence="1">Chromosome</location>
        <location evidence="1">Telomere</location>
    </subcellularLocation>
</comment>
<keyword evidence="4" id="KW-1185">Reference proteome</keyword>
<dbReference type="EC" id="2.7.7.49" evidence="1"/>
<reference evidence="3" key="1">
    <citation type="submission" date="2019-10" db="EMBL/GenBank/DDBJ databases">
        <authorList>
            <consortium name="DOE Joint Genome Institute"/>
            <person name="Kuo A."/>
            <person name="Miyauchi S."/>
            <person name="Kiss E."/>
            <person name="Drula E."/>
            <person name="Kohler A."/>
            <person name="Sanchez-Garcia M."/>
            <person name="Andreopoulos B."/>
            <person name="Barry K.W."/>
            <person name="Bonito G."/>
            <person name="Buee M."/>
            <person name="Carver A."/>
            <person name="Chen C."/>
            <person name="Cichocki N."/>
            <person name="Clum A."/>
            <person name="Culley D."/>
            <person name="Crous P.W."/>
            <person name="Fauchery L."/>
            <person name="Girlanda M."/>
            <person name="Hayes R."/>
            <person name="Keri Z."/>
            <person name="LaButti K."/>
            <person name="Lipzen A."/>
            <person name="Lombard V."/>
            <person name="Magnuson J."/>
            <person name="Maillard F."/>
            <person name="Morin E."/>
            <person name="Murat C."/>
            <person name="Nolan M."/>
            <person name="Ohm R."/>
            <person name="Pangilinan J."/>
            <person name="Pereira M."/>
            <person name="Perotto S."/>
            <person name="Peter M."/>
            <person name="Riley R."/>
            <person name="Sitrit Y."/>
            <person name="Stielow B."/>
            <person name="Szollosi G."/>
            <person name="Zifcakova L."/>
            <person name="Stursova M."/>
            <person name="Spatafora J.W."/>
            <person name="Tedersoo L."/>
            <person name="Vaario L.-M."/>
            <person name="Yamada A."/>
            <person name="Yan M."/>
            <person name="Wang P."/>
            <person name="Xu J."/>
            <person name="Bruns T."/>
            <person name="Baldrian P."/>
            <person name="Vilgalys R."/>
            <person name="Henrissat B."/>
            <person name="Grigoriev I.V."/>
            <person name="Hibbett D."/>
            <person name="Nagy L.G."/>
            <person name="Martin F.M."/>
        </authorList>
    </citation>
    <scope>NUCLEOTIDE SEQUENCE</scope>
    <source>
        <strain evidence="3">BED1</strain>
    </source>
</reference>
<comment type="similarity">
    <text evidence="1">Belongs to the reverse transcriptase family. Telomerase subfamily.</text>
</comment>
<keyword evidence="1" id="KW-0779">Telomere</keyword>